<dbReference type="PANTHER" id="PTHR34039:SF1">
    <property type="entry name" value="UPF0102 PROTEIN YRAN"/>
    <property type="match status" value="1"/>
</dbReference>
<dbReference type="HAMAP" id="MF_00048">
    <property type="entry name" value="UPF0102"/>
    <property type="match status" value="1"/>
</dbReference>
<dbReference type="GO" id="GO:0004519">
    <property type="term" value="F:endonuclease activity"/>
    <property type="evidence" value="ECO:0007669"/>
    <property type="project" value="UniProtKB-KW"/>
</dbReference>
<keyword evidence="6" id="KW-1185">Reference proteome</keyword>
<evidence type="ECO:0000256" key="2">
    <source>
        <dbReference type="HAMAP-Rule" id="MF_00048"/>
    </source>
</evidence>
<evidence type="ECO:0000313" key="5">
    <source>
        <dbReference type="EMBL" id="VCT85170.1"/>
    </source>
</evidence>
<dbReference type="Proteomes" id="UP000789738">
    <property type="component" value="Unassembled WGS sequence"/>
</dbReference>
<dbReference type="GO" id="GO:0003676">
    <property type="term" value="F:nucleic acid binding"/>
    <property type="evidence" value="ECO:0007669"/>
    <property type="project" value="InterPro"/>
</dbReference>
<gene>
    <name evidence="3" type="ORF">CNEO_42463</name>
    <name evidence="5" type="ORF">CNEONATNEC25_02771</name>
    <name evidence="4" type="ORF">CQ394_08870</name>
</gene>
<evidence type="ECO:0000313" key="6">
    <source>
        <dbReference type="Proteomes" id="UP000220840"/>
    </source>
</evidence>
<dbReference type="Pfam" id="PF02021">
    <property type="entry name" value="UPF0102"/>
    <property type="match status" value="1"/>
</dbReference>
<dbReference type="RefSeq" id="WP_058295941.1">
    <property type="nucleotide sequence ID" value="NZ_CAKJVD010000046.1"/>
</dbReference>
<evidence type="ECO:0000313" key="4">
    <source>
        <dbReference type="EMBL" id="PEG31790.1"/>
    </source>
</evidence>
<dbReference type="EMBL" id="UWJD01000002">
    <property type="protein sequence ID" value="VCT85170.1"/>
    <property type="molecule type" value="Genomic_DNA"/>
</dbReference>
<dbReference type="PANTHER" id="PTHR34039">
    <property type="entry name" value="UPF0102 PROTEIN YRAN"/>
    <property type="match status" value="1"/>
</dbReference>
<dbReference type="OrthoDB" id="9802516at2"/>
<keyword evidence="3" id="KW-0378">Hydrolase</keyword>
<dbReference type="SUPFAM" id="SSF52980">
    <property type="entry name" value="Restriction endonuclease-like"/>
    <property type="match status" value="1"/>
</dbReference>
<reference evidence="3" key="3">
    <citation type="submission" date="2021-10" db="EMBL/GenBank/DDBJ databases">
        <authorList>
            <person name="Mesa V."/>
        </authorList>
    </citation>
    <scope>NUCLEOTIDE SEQUENCE</scope>
    <source>
        <strain evidence="3">CC3_PB</strain>
    </source>
</reference>
<dbReference type="Proteomes" id="UP000220840">
    <property type="component" value="Unassembled WGS sequence"/>
</dbReference>
<reference evidence="4 6" key="1">
    <citation type="submission" date="2017-10" db="EMBL/GenBank/DDBJ databases">
        <title>Effective Description of Clostridium neonatale sp. nov. linked to necrotizing enterocolitis in neonates and a clarification of species assignable to the genus Clostridium (Prazmowski 1880) emend. Lawson and Rainey 2016.</title>
        <authorList>
            <person name="Bernard K."/>
            <person name="Burdz T."/>
            <person name="Wiebe D."/>
            <person name="Balcewich B."/>
            <person name="Alfa M."/>
            <person name="Bernier A.-M."/>
        </authorList>
    </citation>
    <scope>NUCLEOTIDE SEQUENCE [LARGE SCALE GENOMIC DNA]</scope>
    <source>
        <strain evidence="4 6">LCDC99A005</strain>
    </source>
</reference>
<dbReference type="GeneID" id="68878233"/>
<dbReference type="InterPro" id="IPR011856">
    <property type="entry name" value="tRNA_endonuc-like_dom_sf"/>
</dbReference>
<evidence type="ECO:0000313" key="3">
    <source>
        <dbReference type="EMBL" id="CAG9706438.1"/>
    </source>
</evidence>
<reference evidence="5 7" key="2">
    <citation type="submission" date="2018-06" db="EMBL/GenBank/DDBJ databases">
        <authorList>
            <consortium name="IHU Genomes"/>
        </authorList>
    </citation>
    <scope>NUCLEOTIDE SEQUENCE [LARGE SCALE GENOMIC DNA]</scope>
    <source>
        <strain evidence="5 7">NEC25</strain>
    </source>
</reference>
<evidence type="ECO:0000256" key="1">
    <source>
        <dbReference type="ARBA" id="ARBA00006738"/>
    </source>
</evidence>
<dbReference type="EMBL" id="PDCJ01000001">
    <property type="protein sequence ID" value="PEG31790.1"/>
    <property type="molecule type" value="Genomic_DNA"/>
</dbReference>
<proteinExistence type="inferred from homology"/>
<dbReference type="InterPro" id="IPR003509">
    <property type="entry name" value="UPF0102_YraN-like"/>
</dbReference>
<evidence type="ECO:0000313" key="7">
    <source>
        <dbReference type="Proteomes" id="UP000431451"/>
    </source>
</evidence>
<comment type="similarity">
    <text evidence="1 2">Belongs to the UPF0102 family.</text>
</comment>
<name>A0A2A7MJR2_9CLOT</name>
<organism evidence="4 6">
    <name type="scientific">Clostridium neonatale</name>
    <dbReference type="NCBI Taxonomy" id="137838"/>
    <lineage>
        <taxon>Bacteria</taxon>
        <taxon>Bacillati</taxon>
        <taxon>Bacillota</taxon>
        <taxon>Clostridia</taxon>
        <taxon>Eubacteriales</taxon>
        <taxon>Clostridiaceae</taxon>
        <taxon>Clostridium</taxon>
    </lineage>
</organism>
<sequence>MKKFNKAIGSLGENLAIDYLKQNKYKILDTNFKNRFGEIDIISKKDDLIIIIEVKGRFGVAYGFPSESVNLSKQKNIIKVTNSYLYINNLYKHNIRFDIIEIFLNHITNSYKINHIVDAFRIN</sequence>
<dbReference type="Gene3D" id="3.40.1350.10">
    <property type="match status" value="1"/>
</dbReference>
<dbReference type="InterPro" id="IPR011335">
    <property type="entry name" value="Restrct_endonuc-II-like"/>
</dbReference>
<dbReference type="CDD" id="cd20736">
    <property type="entry name" value="PoNe_Nuclease"/>
    <property type="match status" value="1"/>
</dbReference>
<dbReference type="AlphaFoldDB" id="A0A2A7MJR2"/>
<dbReference type="STRING" id="137838.GCA_001458595_03245"/>
<keyword evidence="3" id="KW-0540">Nuclease</keyword>
<dbReference type="Proteomes" id="UP000431451">
    <property type="component" value="Unassembled WGS sequence"/>
</dbReference>
<dbReference type="EMBL" id="CAKJVE010000004">
    <property type="protein sequence ID" value="CAG9706438.1"/>
    <property type="molecule type" value="Genomic_DNA"/>
</dbReference>
<protein>
    <recommendedName>
        <fullName evidence="2">UPF0102 protein CNEO_42463</fullName>
    </recommendedName>
</protein>
<keyword evidence="3" id="KW-0255">Endonuclease</keyword>
<accession>A0A2A7MJR2</accession>